<evidence type="ECO:0000256" key="4">
    <source>
        <dbReference type="ARBA" id="ARBA00022598"/>
    </source>
</evidence>
<dbReference type="InterPro" id="IPR036565">
    <property type="entry name" value="Mur-like_cat_sf"/>
</dbReference>
<dbReference type="PANTHER" id="PTHR43692:SF1">
    <property type="entry name" value="UDP-N-ACETYLMURAMOYLALANINE--D-GLUTAMATE LIGASE"/>
    <property type="match status" value="1"/>
</dbReference>
<comment type="similarity">
    <text evidence="7">Belongs to the MurCDEF family.</text>
</comment>
<feature type="binding site" evidence="7">
    <location>
        <begin position="92"/>
        <end position="98"/>
    </location>
    <ligand>
        <name>ATP</name>
        <dbReference type="ChEBI" id="CHEBI:30616"/>
    </ligand>
</feature>
<dbReference type="GO" id="GO:0051301">
    <property type="term" value="P:cell division"/>
    <property type="evidence" value="ECO:0007669"/>
    <property type="project" value="UniProtKB-KW"/>
</dbReference>
<evidence type="ECO:0000313" key="10">
    <source>
        <dbReference type="Proteomes" id="UP000034739"/>
    </source>
</evidence>
<comment type="caution">
    <text evidence="9">The sequence shown here is derived from an EMBL/GenBank/DDBJ whole genome shotgun (WGS) entry which is preliminary data.</text>
</comment>
<gene>
    <name evidence="7" type="primary">murD</name>
    <name evidence="9" type="ORF">UY16_C0003G0026</name>
</gene>
<dbReference type="GO" id="GO:0005737">
    <property type="term" value="C:cytoplasm"/>
    <property type="evidence" value="ECO:0007669"/>
    <property type="project" value="UniProtKB-SubCell"/>
</dbReference>
<dbReference type="PANTHER" id="PTHR43692">
    <property type="entry name" value="UDP-N-ACETYLMURAMOYLALANINE--D-GLUTAMATE LIGASE"/>
    <property type="match status" value="1"/>
</dbReference>
<dbReference type="Gene3D" id="3.90.190.20">
    <property type="entry name" value="Mur ligase, C-terminal domain"/>
    <property type="match status" value="1"/>
</dbReference>
<protein>
    <recommendedName>
        <fullName evidence="7">UDP-N-acetylmuramoylalanine--D-glutamate ligase</fullName>
        <ecNumber evidence="7">6.3.2.9</ecNumber>
    </recommendedName>
    <alternativeName>
        <fullName evidence="7">D-glutamic acid-adding enzyme</fullName>
    </alternativeName>
    <alternativeName>
        <fullName evidence="7">UDP-N-acetylmuramoyl-L-alanyl-D-glutamate synthetase</fullName>
    </alternativeName>
</protein>
<dbReference type="Pfam" id="PF08245">
    <property type="entry name" value="Mur_ligase_M"/>
    <property type="match status" value="1"/>
</dbReference>
<dbReference type="NCBIfam" id="TIGR01087">
    <property type="entry name" value="murD"/>
    <property type="match status" value="1"/>
</dbReference>
<dbReference type="GO" id="GO:0008360">
    <property type="term" value="P:regulation of cell shape"/>
    <property type="evidence" value="ECO:0007669"/>
    <property type="project" value="UniProtKB-KW"/>
</dbReference>
<dbReference type="InterPro" id="IPR005762">
    <property type="entry name" value="MurD"/>
</dbReference>
<keyword evidence="5 7" id="KW-0547">Nucleotide-binding</keyword>
<dbReference type="InterPro" id="IPR013221">
    <property type="entry name" value="Mur_ligase_cen"/>
</dbReference>
<organism evidence="9 10">
    <name type="scientific">Candidatus Gottesmanbacteria bacterium GW2011_GWA2_47_9</name>
    <dbReference type="NCBI Taxonomy" id="1618445"/>
    <lineage>
        <taxon>Bacteria</taxon>
        <taxon>Candidatus Gottesmaniibacteriota</taxon>
    </lineage>
</organism>
<dbReference type="Gene3D" id="3.40.1190.10">
    <property type="entry name" value="Mur-like, catalytic domain"/>
    <property type="match status" value="1"/>
</dbReference>
<dbReference type="EMBL" id="LCOY01000003">
    <property type="protein sequence ID" value="KKU88684.1"/>
    <property type="molecule type" value="Genomic_DNA"/>
</dbReference>
<keyword evidence="6 7" id="KW-0067">ATP-binding</keyword>
<keyword evidence="7" id="KW-0131">Cell cycle</keyword>
<comment type="pathway">
    <text evidence="2 7">Cell wall biogenesis; peptidoglycan biosynthesis.</text>
</comment>
<comment type="subcellular location">
    <subcellularLocation>
        <location evidence="1 7">Cytoplasm</location>
    </subcellularLocation>
</comment>
<evidence type="ECO:0000259" key="8">
    <source>
        <dbReference type="Pfam" id="PF08245"/>
    </source>
</evidence>
<dbReference type="GO" id="GO:0005524">
    <property type="term" value="F:ATP binding"/>
    <property type="evidence" value="ECO:0007669"/>
    <property type="project" value="UniProtKB-UniRule"/>
</dbReference>
<comment type="catalytic activity">
    <reaction evidence="7">
        <text>UDP-N-acetyl-alpha-D-muramoyl-L-alanine + D-glutamate + ATP = UDP-N-acetyl-alpha-D-muramoyl-L-alanyl-D-glutamate + ADP + phosphate + H(+)</text>
        <dbReference type="Rhea" id="RHEA:16429"/>
        <dbReference type="ChEBI" id="CHEBI:15378"/>
        <dbReference type="ChEBI" id="CHEBI:29986"/>
        <dbReference type="ChEBI" id="CHEBI:30616"/>
        <dbReference type="ChEBI" id="CHEBI:43474"/>
        <dbReference type="ChEBI" id="CHEBI:83898"/>
        <dbReference type="ChEBI" id="CHEBI:83900"/>
        <dbReference type="ChEBI" id="CHEBI:456216"/>
        <dbReference type="EC" id="6.3.2.9"/>
    </reaction>
</comment>
<evidence type="ECO:0000256" key="5">
    <source>
        <dbReference type="ARBA" id="ARBA00022741"/>
    </source>
</evidence>
<dbReference type="InterPro" id="IPR036615">
    <property type="entry name" value="Mur_ligase_C_dom_sf"/>
</dbReference>
<reference evidence="9 10" key="1">
    <citation type="journal article" date="2015" name="Nature">
        <title>rRNA introns, odd ribosomes, and small enigmatic genomes across a large radiation of phyla.</title>
        <authorList>
            <person name="Brown C.T."/>
            <person name="Hug L.A."/>
            <person name="Thomas B.C."/>
            <person name="Sharon I."/>
            <person name="Castelle C.J."/>
            <person name="Singh A."/>
            <person name="Wilkins M.J."/>
            <person name="Williams K.H."/>
            <person name="Banfield J.F."/>
        </authorList>
    </citation>
    <scope>NUCLEOTIDE SEQUENCE [LARGE SCALE GENOMIC DNA]</scope>
</reference>
<accession>A0A0G1U3R7</accession>
<dbReference type="EC" id="6.3.2.9" evidence="7"/>
<evidence type="ECO:0000256" key="2">
    <source>
        <dbReference type="ARBA" id="ARBA00004752"/>
    </source>
</evidence>
<dbReference type="Proteomes" id="UP000034739">
    <property type="component" value="Unassembled WGS sequence"/>
</dbReference>
<keyword evidence="7" id="KW-0132">Cell division</keyword>
<keyword evidence="4 7" id="KW-0436">Ligase</keyword>
<keyword evidence="7" id="KW-0133">Cell shape</keyword>
<keyword evidence="7" id="KW-0961">Cell wall biogenesis/degradation</keyword>
<dbReference type="GO" id="GO:0008764">
    <property type="term" value="F:UDP-N-acetylmuramoylalanine-D-glutamate ligase activity"/>
    <property type="evidence" value="ECO:0007669"/>
    <property type="project" value="UniProtKB-UniRule"/>
</dbReference>
<dbReference type="HAMAP" id="MF_00639">
    <property type="entry name" value="MurD"/>
    <property type="match status" value="1"/>
</dbReference>
<proteinExistence type="inferred from homology"/>
<evidence type="ECO:0000256" key="3">
    <source>
        <dbReference type="ARBA" id="ARBA00022490"/>
    </source>
</evidence>
<evidence type="ECO:0000313" key="9">
    <source>
        <dbReference type="EMBL" id="KKU88684.1"/>
    </source>
</evidence>
<name>A0A0G1U3R7_9BACT</name>
<dbReference type="GO" id="GO:0009252">
    <property type="term" value="P:peptidoglycan biosynthetic process"/>
    <property type="evidence" value="ECO:0007669"/>
    <property type="project" value="UniProtKB-UniRule"/>
</dbReference>
<feature type="domain" description="Mur ligase central" evidence="8">
    <location>
        <begin position="90"/>
        <end position="215"/>
    </location>
</feature>
<dbReference type="UniPathway" id="UPA00219"/>
<evidence type="ECO:0000256" key="7">
    <source>
        <dbReference type="HAMAP-Rule" id="MF_00639"/>
    </source>
</evidence>
<evidence type="ECO:0000256" key="1">
    <source>
        <dbReference type="ARBA" id="ARBA00004496"/>
    </source>
</evidence>
<evidence type="ECO:0000256" key="6">
    <source>
        <dbReference type="ARBA" id="ARBA00022840"/>
    </source>
</evidence>
<dbReference type="SUPFAM" id="SSF53244">
    <property type="entry name" value="MurD-like peptide ligases, peptide-binding domain"/>
    <property type="match status" value="1"/>
</dbReference>
<dbReference type="SUPFAM" id="SSF53623">
    <property type="entry name" value="MurD-like peptide ligases, catalytic domain"/>
    <property type="match status" value="1"/>
</dbReference>
<keyword evidence="3 7" id="KW-0963">Cytoplasm</keyword>
<dbReference type="GO" id="GO:0071555">
    <property type="term" value="P:cell wall organization"/>
    <property type="evidence" value="ECO:0007669"/>
    <property type="project" value="UniProtKB-KW"/>
</dbReference>
<keyword evidence="7" id="KW-0573">Peptidoglycan synthesis</keyword>
<comment type="function">
    <text evidence="7">Cell wall formation. Catalyzes the addition of glutamate to the nucleotide precursor UDP-N-acetylmuramoyl-L-alanine (UMA).</text>
</comment>
<sequence length="411" mass="45442">MKLELLKGKKILIVGFGQEGKASYAFLKQAVPSARLAVVDAKDGPLYLDTQKQYDIAIKSPGVAKHLISIPYTTPTNIFFGNTRGMIIGVTGSKGKSTTASLIYSILMAAGTRAHLVGNIGNPALSELGNETGTDDIYIYELSSYQLDDIAYCPHISVITNFFPEHMDYHGGLEAYWEAKKRIVVHAQTTDFLVFNPAYPRLRQLAKQTKAQAVPYVSQLPFNEDSIPLLGQHNKENVRGAATVGKIFRISDSVMERAVKDFHPLPHRLELVGEYRGISFYDDAISTTPESTMCAIQSFTSVGAICLGGQDRGYDFSELSRLIAQKNIPVIVLFPDSGNAIAKALERIGYRPVHLLVTSDMEEGVRFIYEHTPKGSVALLSTASPSYSIWKNFEEKGRLFQKFVKQYSDNV</sequence>
<dbReference type="AlphaFoldDB" id="A0A0G1U3R7"/>